<dbReference type="Proteomes" id="UP000831684">
    <property type="component" value="Plasmid pC"/>
</dbReference>
<geneLocation type="plasmid" evidence="2 3">
    <name>pC</name>
</geneLocation>
<sequence>MKTSTLIRRINRIRTLRLCVRIAVIGTATVGPASASDAPLSAALLAAKCPAANIEEAYKSDAVSVFKVDCKGLRVRRVIATCTRTACSVSSEPGDDAEDRF</sequence>
<keyword evidence="2" id="KW-0614">Plasmid</keyword>
<reference evidence="2" key="1">
    <citation type="submission" date="2021-09" db="EMBL/GenBank/DDBJ databases">
        <title>Network and meta-omics reveal the key degrader and cooperation patterns in an efficient 1,4-dioxane-degrading microbial community.</title>
        <authorList>
            <person name="Dai C."/>
        </authorList>
    </citation>
    <scope>NUCLEOTIDE SEQUENCE</scope>
    <source>
        <strain evidence="2">ZM13</strain>
        <plasmid evidence="2">pC</plasmid>
    </source>
</reference>
<evidence type="ECO:0000256" key="1">
    <source>
        <dbReference type="SAM" id="SignalP"/>
    </source>
</evidence>
<keyword evidence="1" id="KW-0732">Signal</keyword>
<evidence type="ECO:0008006" key="4">
    <source>
        <dbReference type="Google" id="ProtNLM"/>
    </source>
</evidence>
<evidence type="ECO:0000313" key="2">
    <source>
        <dbReference type="EMBL" id="UOK73804.1"/>
    </source>
</evidence>
<proteinExistence type="predicted"/>
<dbReference type="KEGG" id="apol:K9D25_23475"/>
<accession>A0A9E7AAQ3</accession>
<name>A0A9E7AAQ3_9HYPH</name>
<feature type="signal peptide" evidence="1">
    <location>
        <begin position="1"/>
        <end position="35"/>
    </location>
</feature>
<dbReference type="RefSeq" id="WP_213339608.1">
    <property type="nucleotide sequence ID" value="NZ_CP083242.1"/>
</dbReference>
<dbReference type="AlphaFoldDB" id="A0A9E7AAQ3"/>
<organism evidence="2 3">
    <name type="scientific">Ancylobacter polymorphus</name>
    <dbReference type="NCBI Taxonomy" id="223390"/>
    <lineage>
        <taxon>Bacteria</taxon>
        <taxon>Pseudomonadati</taxon>
        <taxon>Pseudomonadota</taxon>
        <taxon>Alphaproteobacteria</taxon>
        <taxon>Hyphomicrobiales</taxon>
        <taxon>Xanthobacteraceae</taxon>
        <taxon>Ancylobacter</taxon>
    </lineage>
</organism>
<gene>
    <name evidence="2" type="ORF">K9D25_23475</name>
</gene>
<evidence type="ECO:0000313" key="3">
    <source>
        <dbReference type="Proteomes" id="UP000831684"/>
    </source>
</evidence>
<protein>
    <recommendedName>
        <fullName evidence="4">Secreted protein</fullName>
    </recommendedName>
</protein>
<dbReference type="EMBL" id="CP083242">
    <property type="protein sequence ID" value="UOK73804.1"/>
    <property type="molecule type" value="Genomic_DNA"/>
</dbReference>
<feature type="chain" id="PRO_5039513356" description="Secreted protein" evidence="1">
    <location>
        <begin position="36"/>
        <end position="101"/>
    </location>
</feature>